<feature type="non-terminal residue" evidence="2">
    <location>
        <position position="383"/>
    </location>
</feature>
<proteinExistence type="predicted"/>
<keyword evidence="2" id="KW-0808">Transferase</keyword>
<feature type="compositionally biased region" description="Low complexity" evidence="1">
    <location>
        <begin position="366"/>
        <end position="383"/>
    </location>
</feature>
<feature type="region of interest" description="Disordered" evidence="1">
    <location>
        <begin position="13"/>
        <end position="67"/>
    </location>
</feature>
<feature type="compositionally biased region" description="Acidic residues" evidence="1">
    <location>
        <begin position="147"/>
        <end position="158"/>
    </location>
</feature>
<sequence>LPHWQDCHELWSKKRRRQRQSGVAVEEPPVSKVSRKETTSVTSTDTVKNNSSSPVPPQPAQLKAEPGAADAVGLGDITQQLNQSELAVLLNLLQSQTDLSVPQMAQLLNVHSNPEMQQQLEALNQSITALTEATAQHHEPPAAAAEEAAEEPPAEAPEEQQTPEAGSAQGDMQNVLAVLLSQLMKSQEPGITLEESNGEKSSEQRGSRKTPTRHPEESTARNETLQCGEREAAGMGGGKGGGFGAEELTPGQTLLEPSAQPLGKSRTFLGSVSHLGESSSYQGTGSVQFPGDQDLRFARGPVSIHSLGQSFAKSEGSNNNVLVHPEAKTQSYGELGPGTAASGGAGTGHSWGAPTQAPSPYGKTFRGPGRVPPRGGRGRGVPY</sequence>
<protein>
    <submittedName>
        <fullName evidence="2">CDK12 kinase</fullName>
    </submittedName>
</protein>
<dbReference type="Proteomes" id="UP000524451">
    <property type="component" value="Unassembled WGS sequence"/>
</dbReference>
<organism evidence="2 3">
    <name type="scientific">Cettia cetti</name>
    <dbReference type="NCBI Taxonomy" id="68486"/>
    <lineage>
        <taxon>Eukaryota</taxon>
        <taxon>Metazoa</taxon>
        <taxon>Chordata</taxon>
        <taxon>Craniata</taxon>
        <taxon>Vertebrata</taxon>
        <taxon>Euteleostomi</taxon>
        <taxon>Archelosauria</taxon>
        <taxon>Archosauria</taxon>
        <taxon>Dinosauria</taxon>
        <taxon>Saurischia</taxon>
        <taxon>Theropoda</taxon>
        <taxon>Coelurosauria</taxon>
        <taxon>Aves</taxon>
        <taxon>Neognathae</taxon>
        <taxon>Neoaves</taxon>
        <taxon>Telluraves</taxon>
        <taxon>Australaves</taxon>
        <taxon>Passeriformes</taxon>
        <taxon>Sylvioidea</taxon>
        <taxon>Sylviidae</taxon>
        <taxon>Acrocephalinae</taxon>
        <taxon>Cettia</taxon>
    </lineage>
</organism>
<reference evidence="2 3" key="1">
    <citation type="submission" date="2019-09" db="EMBL/GenBank/DDBJ databases">
        <title>Bird 10,000 Genomes (B10K) Project - Family phase.</title>
        <authorList>
            <person name="Zhang G."/>
        </authorList>
    </citation>
    <scope>NUCLEOTIDE SEQUENCE [LARGE SCALE GENOMIC DNA]</scope>
    <source>
        <strain evidence="2">OUT-0056</strain>
        <tissue evidence="2">Blood</tissue>
    </source>
</reference>
<evidence type="ECO:0000313" key="3">
    <source>
        <dbReference type="Proteomes" id="UP000524451"/>
    </source>
</evidence>
<feature type="compositionally biased region" description="Polar residues" evidence="1">
    <location>
        <begin position="39"/>
        <end position="53"/>
    </location>
</feature>
<feature type="non-terminal residue" evidence="2">
    <location>
        <position position="1"/>
    </location>
</feature>
<gene>
    <name evidence="2" type="primary">Cdk12</name>
    <name evidence="2" type="ORF">CETCET_R14096</name>
</gene>
<keyword evidence="2" id="KW-0418">Kinase</keyword>
<feature type="region of interest" description="Disordered" evidence="1">
    <location>
        <begin position="330"/>
        <end position="383"/>
    </location>
</feature>
<dbReference type="AlphaFoldDB" id="A0A7L3QNS9"/>
<feature type="compositionally biased region" description="Basic and acidic residues" evidence="1">
    <location>
        <begin position="197"/>
        <end position="206"/>
    </location>
</feature>
<dbReference type="GO" id="GO:0016301">
    <property type="term" value="F:kinase activity"/>
    <property type="evidence" value="ECO:0007669"/>
    <property type="project" value="UniProtKB-KW"/>
</dbReference>
<feature type="region of interest" description="Disordered" evidence="1">
    <location>
        <begin position="133"/>
        <end position="168"/>
    </location>
</feature>
<accession>A0A7L3QNS9</accession>
<evidence type="ECO:0000256" key="1">
    <source>
        <dbReference type="SAM" id="MobiDB-lite"/>
    </source>
</evidence>
<comment type="caution">
    <text evidence="2">The sequence shown here is derived from an EMBL/GenBank/DDBJ whole genome shotgun (WGS) entry which is preliminary data.</text>
</comment>
<evidence type="ECO:0000313" key="2">
    <source>
        <dbReference type="EMBL" id="NXV04348.1"/>
    </source>
</evidence>
<feature type="region of interest" description="Disordered" evidence="1">
    <location>
        <begin position="190"/>
        <end position="236"/>
    </location>
</feature>
<keyword evidence="3" id="KW-1185">Reference proteome</keyword>
<dbReference type="EMBL" id="VZUI01050894">
    <property type="protein sequence ID" value="NXV04348.1"/>
    <property type="molecule type" value="Genomic_DNA"/>
</dbReference>
<name>A0A7L3QNS9_9SYLV</name>